<comment type="caution">
    <text evidence="1">The sequence shown here is derived from an EMBL/GenBank/DDBJ whole genome shotgun (WGS) entry which is preliminary data.</text>
</comment>
<protein>
    <recommendedName>
        <fullName evidence="3">DNA-directed DNA polymerase</fullName>
    </recommendedName>
</protein>
<dbReference type="GO" id="GO:0071897">
    <property type="term" value="P:DNA biosynthetic process"/>
    <property type="evidence" value="ECO:0007669"/>
    <property type="project" value="UniProtKB-ARBA"/>
</dbReference>
<dbReference type="SUPFAM" id="SSF56672">
    <property type="entry name" value="DNA/RNA polymerases"/>
    <property type="match status" value="1"/>
</dbReference>
<dbReference type="EMBL" id="VYZN01000490">
    <property type="protein sequence ID" value="KAE9522928.1"/>
    <property type="molecule type" value="Genomic_DNA"/>
</dbReference>
<gene>
    <name evidence="1" type="ORF">AGLY_016675</name>
</gene>
<dbReference type="PANTHER" id="PTHR31511">
    <property type="entry name" value="PROTEIN CBG23764"/>
    <property type="match status" value="1"/>
</dbReference>
<name>A0A6G0SXP9_APHGL</name>
<reference evidence="1 2" key="1">
    <citation type="submission" date="2019-08" db="EMBL/GenBank/DDBJ databases">
        <title>The genome of the soybean aphid Biotype 1, its phylome, world population structure and adaptation to the North American continent.</title>
        <authorList>
            <person name="Giordano R."/>
            <person name="Donthu R.K."/>
            <person name="Hernandez A.G."/>
            <person name="Wright C.L."/>
            <person name="Zimin A.V."/>
        </authorList>
    </citation>
    <scope>NUCLEOTIDE SEQUENCE [LARGE SCALE GENOMIC DNA]</scope>
    <source>
        <tissue evidence="1">Whole aphids</tissue>
    </source>
</reference>
<dbReference type="OrthoDB" id="408971at2759"/>
<evidence type="ECO:0000313" key="2">
    <source>
        <dbReference type="Proteomes" id="UP000475862"/>
    </source>
</evidence>
<evidence type="ECO:0008006" key="3">
    <source>
        <dbReference type="Google" id="ProtNLM"/>
    </source>
</evidence>
<dbReference type="InterPro" id="IPR043502">
    <property type="entry name" value="DNA/RNA_pol_sf"/>
</dbReference>
<dbReference type="PANTHER" id="PTHR31511:SF12">
    <property type="entry name" value="RHO TERMINATION FACTOR N-TERMINAL DOMAIN-CONTAINING PROTEIN"/>
    <property type="match status" value="1"/>
</dbReference>
<keyword evidence="2" id="KW-1185">Reference proteome</keyword>
<organism evidence="1 2">
    <name type="scientific">Aphis glycines</name>
    <name type="common">Soybean aphid</name>
    <dbReference type="NCBI Taxonomy" id="307491"/>
    <lineage>
        <taxon>Eukaryota</taxon>
        <taxon>Metazoa</taxon>
        <taxon>Ecdysozoa</taxon>
        <taxon>Arthropoda</taxon>
        <taxon>Hexapoda</taxon>
        <taxon>Insecta</taxon>
        <taxon>Pterygota</taxon>
        <taxon>Neoptera</taxon>
        <taxon>Paraneoptera</taxon>
        <taxon>Hemiptera</taxon>
        <taxon>Sternorrhyncha</taxon>
        <taxon>Aphidomorpha</taxon>
        <taxon>Aphidoidea</taxon>
        <taxon>Aphididae</taxon>
        <taxon>Aphidini</taxon>
        <taxon>Aphis</taxon>
        <taxon>Aphis</taxon>
    </lineage>
</organism>
<sequence>MVSPQIEYIQSLIEELESKVLEYDECVDREEERKKLIIRKMDLLNYILIEIHRLNEEIDDNDEKEIQTCNSSDFASLLNTKFDKILAKESEFIAKGSGWTLVSIDGLQLRINLVNPLKGGAYLDLPKFIREKKAIINRCFTTFGNKPCKCKLWGETGLTEHKKMCSKNELGRSIMFEEGKENKFIFFKSYKKTFRIPFVIYADFECILKPKQTNEFTETSKKPQEEKEFQIAKFCKICLLSFEENELYKVRDHCHITEKYISFSKEVALRFSIKFVDTFRFMASSLSELADNLLEDKSRFKETLKLFSNKTLDLVTRKGVFPYEYIDNWSKLNETRLPSKSAFYNSLKDEEINNNDYSHAKKIWKVFNIKTLGEYSDLYLKTDVAILTDVFENFRDLCLSTLSLDPAHYMTAPGFAFDCMLKYTKGGICQSVKRYAKANIPNIEGLNYNPNKSISWITYLDCVNLYGKSMLTELPFKDFEWVDDLNIDVTKIPDDSEVGYILEVDIDYPQYLHEKHNDFPFLPLNECPPNSKSKWMASYIELCTRMRREARNRFEKDFWTLLINSVFGKCMENVRTRVSLKLVSSDKQANKLMMKNNFKDRTIYSENLMAIHQHKETIKFDKAIYVGSAILDVSKTFIYDLFPYFDTSNYPKDHYCFSENHKNQPGYFKDEMGGKILKEFVSLKPKLYAYKIVNNDEVKKAKEVLNACINHISLDNKQTCRNMNFIQSNKHVVHSKTMNKLVLSGNDDKRFIKNDGINSLAYEHYKLNNNYSNIH</sequence>
<proteinExistence type="predicted"/>
<evidence type="ECO:0000313" key="1">
    <source>
        <dbReference type="EMBL" id="KAE9522928.1"/>
    </source>
</evidence>
<dbReference type="AlphaFoldDB" id="A0A6G0SXP9"/>
<dbReference type="Proteomes" id="UP000475862">
    <property type="component" value="Unassembled WGS sequence"/>
</dbReference>
<accession>A0A6G0SXP9</accession>